<dbReference type="GO" id="GO:0006355">
    <property type="term" value="P:regulation of DNA-templated transcription"/>
    <property type="evidence" value="ECO:0007669"/>
    <property type="project" value="InterPro"/>
</dbReference>
<evidence type="ECO:0000256" key="2">
    <source>
        <dbReference type="ARBA" id="ARBA00023125"/>
    </source>
</evidence>
<dbReference type="Pfam" id="PF00196">
    <property type="entry name" value="GerE"/>
    <property type="match status" value="1"/>
</dbReference>
<dbReference type="PROSITE" id="PS50043">
    <property type="entry name" value="HTH_LUXR_2"/>
    <property type="match status" value="1"/>
</dbReference>
<evidence type="ECO:0000256" key="1">
    <source>
        <dbReference type="ARBA" id="ARBA00023015"/>
    </source>
</evidence>
<dbReference type="EMBL" id="QXJM01000039">
    <property type="protein sequence ID" value="RIE02982.1"/>
    <property type="molecule type" value="Genomic_DNA"/>
</dbReference>
<proteinExistence type="predicted"/>
<dbReference type="GO" id="GO:0003677">
    <property type="term" value="F:DNA binding"/>
    <property type="evidence" value="ECO:0007669"/>
    <property type="project" value="UniProtKB-KW"/>
</dbReference>
<keyword evidence="6" id="KW-1185">Reference proteome</keyword>
<evidence type="ECO:0000259" key="4">
    <source>
        <dbReference type="PROSITE" id="PS50043"/>
    </source>
</evidence>
<dbReference type="SUPFAM" id="SSF46894">
    <property type="entry name" value="C-terminal effector domain of the bipartite response regulators"/>
    <property type="match status" value="1"/>
</dbReference>
<dbReference type="InterPro" id="IPR036388">
    <property type="entry name" value="WH-like_DNA-bd_sf"/>
</dbReference>
<dbReference type="InterPro" id="IPR016032">
    <property type="entry name" value="Sig_transdc_resp-reg_C-effctor"/>
</dbReference>
<dbReference type="Gene3D" id="1.10.10.10">
    <property type="entry name" value="Winged helix-like DNA-binding domain superfamily/Winged helix DNA-binding domain"/>
    <property type="match status" value="1"/>
</dbReference>
<evidence type="ECO:0000313" key="6">
    <source>
        <dbReference type="Proteomes" id="UP000266340"/>
    </source>
</evidence>
<protein>
    <submittedName>
        <fullName evidence="5">Helix-turn-helix transcriptional regulator</fullName>
    </submittedName>
</protein>
<name>A0A398CL90_9BACL</name>
<gene>
    <name evidence="5" type="ORF">D3H35_20485</name>
</gene>
<dbReference type="InterPro" id="IPR000792">
    <property type="entry name" value="Tscrpt_reg_LuxR_C"/>
</dbReference>
<dbReference type="PANTHER" id="PTHR44688:SF16">
    <property type="entry name" value="DNA-BINDING TRANSCRIPTIONAL ACTIVATOR DEVR_DOSR"/>
    <property type="match status" value="1"/>
</dbReference>
<dbReference type="SUPFAM" id="SSF52540">
    <property type="entry name" value="P-loop containing nucleoside triphosphate hydrolases"/>
    <property type="match status" value="1"/>
</dbReference>
<evidence type="ECO:0000313" key="5">
    <source>
        <dbReference type="EMBL" id="RIE02982.1"/>
    </source>
</evidence>
<keyword evidence="3" id="KW-0804">Transcription</keyword>
<reference evidence="5 6" key="1">
    <citation type="submission" date="2018-09" db="EMBL/GenBank/DDBJ databases">
        <title>Cohnella cavernae sp. nov., isolated from a karst cave.</title>
        <authorList>
            <person name="Zhu H."/>
        </authorList>
    </citation>
    <scope>NUCLEOTIDE SEQUENCE [LARGE SCALE GENOMIC DNA]</scope>
    <source>
        <strain evidence="5 6">K2E09-144</strain>
    </source>
</reference>
<dbReference type="InterPro" id="IPR041664">
    <property type="entry name" value="AAA_16"/>
</dbReference>
<comment type="caution">
    <text evidence="5">The sequence shown here is derived from an EMBL/GenBank/DDBJ whole genome shotgun (WGS) entry which is preliminary data.</text>
</comment>
<organism evidence="5 6">
    <name type="scientific">Cohnella faecalis</name>
    <dbReference type="NCBI Taxonomy" id="2315694"/>
    <lineage>
        <taxon>Bacteria</taxon>
        <taxon>Bacillati</taxon>
        <taxon>Bacillota</taxon>
        <taxon>Bacilli</taxon>
        <taxon>Bacillales</taxon>
        <taxon>Paenibacillaceae</taxon>
        <taxon>Cohnella</taxon>
    </lineage>
</organism>
<dbReference type="CDD" id="cd06170">
    <property type="entry name" value="LuxR_C_like"/>
    <property type="match status" value="1"/>
</dbReference>
<dbReference type="Proteomes" id="UP000266340">
    <property type="component" value="Unassembled WGS sequence"/>
</dbReference>
<accession>A0A398CL90</accession>
<dbReference type="AlphaFoldDB" id="A0A398CL90"/>
<dbReference type="InterPro" id="IPR027417">
    <property type="entry name" value="P-loop_NTPase"/>
</dbReference>
<feature type="domain" description="HTH luxR-type" evidence="4">
    <location>
        <begin position="611"/>
        <end position="676"/>
    </location>
</feature>
<dbReference type="PROSITE" id="PS00622">
    <property type="entry name" value="HTH_LUXR_1"/>
    <property type="match status" value="1"/>
</dbReference>
<dbReference type="SMART" id="SM00421">
    <property type="entry name" value="HTH_LUXR"/>
    <property type="match status" value="1"/>
</dbReference>
<dbReference type="Gene3D" id="3.40.50.300">
    <property type="entry name" value="P-loop containing nucleotide triphosphate hydrolases"/>
    <property type="match status" value="1"/>
</dbReference>
<dbReference type="Pfam" id="PF13191">
    <property type="entry name" value="AAA_16"/>
    <property type="match status" value="1"/>
</dbReference>
<sequence length="678" mass="77656">MNFVREPMSERFIYDAINRLEEHYFVGRTEQTERFVSFLRESGSSEIILNVYGTGGVGKSYLLREFARIAAAQGRIVCQLDARTFRHTPEAFIAAVMTSLQQPASNEVSADFPEAVALHNCLNIMNILADRHRFVLFLDEYATMRGLDGWLQDAFFRGLQPNVRIVVAGRTPLDGSWVSSPAWRRFIASMPLEQFSKHDVSEYLARNDIVDEAAIEKAWVVSGGHPLYLSLTVPLLSRCPDLASLPFVELNSELVKHWLKETTTEEMRSLIEYMSIPRTFNQELLGYMRGFPVTDVEFASITRLSFVKASARGWVMQDRIRETIHSEFKKRMPKQYQGGLIRCANYWYALIHRRASSVHSAADIRDYICCVSDSMVRSVFQHSGINSKNRLETMDRRNFHEVKRYLNKRKFQAKTKQAYYVDNQKQQTYTFHMDPRQDEKRAVLARPEDWLALELDSVKLLRNDTGSMIGLVAAIPINRSTLNYLSEQPVTSSFFRALSEEDRSALAAPRHTQAGWVLRMLDVEDGNDSEARSELLNYWLEYLQYGNLLLVSTPDSFYRKLLLALGFREADVPAHYDYGENTPAPTYMLDLRKDRFLSYLHGMSHMAGIPLSVPNIALSGRESEIASLVLQGLTNNEIGKSLYLSEITIKKHVSNIFRKTGTKNRSQLIRSLMEISPP</sequence>
<dbReference type="PANTHER" id="PTHR44688">
    <property type="entry name" value="DNA-BINDING TRANSCRIPTIONAL ACTIVATOR DEVR_DOSR"/>
    <property type="match status" value="1"/>
</dbReference>
<keyword evidence="1" id="KW-0805">Transcription regulation</keyword>
<dbReference type="PRINTS" id="PR00038">
    <property type="entry name" value="HTHLUXR"/>
</dbReference>
<keyword evidence="2" id="KW-0238">DNA-binding</keyword>
<evidence type="ECO:0000256" key="3">
    <source>
        <dbReference type="ARBA" id="ARBA00023163"/>
    </source>
</evidence>